<sequence length="75" mass="8158">MSEDILDQRIVDWINNIPVNKTAPDSATSVYACSDQDEDSRSVTGNSIANSDSKSDNNIPDLDIPSNTLSMGIRE</sequence>
<keyword evidence="3" id="KW-1185">Reference proteome</keyword>
<organism evidence="2 3">
    <name type="scientific">Petromyces alliaceus</name>
    <name type="common">Aspergillus alliaceus</name>
    <dbReference type="NCBI Taxonomy" id="209559"/>
    <lineage>
        <taxon>Eukaryota</taxon>
        <taxon>Fungi</taxon>
        <taxon>Dikarya</taxon>
        <taxon>Ascomycota</taxon>
        <taxon>Pezizomycotina</taxon>
        <taxon>Eurotiomycetes</taxon>
        <taxon>Eurotiomycetidae</taxon>
        <taxon>Eurotiales</taxon>
        <taxon>Aspergillaceae</taxon>
        <taxon>Aspergillus</taxon>
        <taxon>Aspergillus subgen. Circumdati</taxon>
    </lineage>
</organism>
<feature type="compositionally biased region" description="Polar residues" evidence="1">
    <location>
        <begin position="65"/>
        <end position="75"/>
    </location>
</feature>
<evidence type="ECO:0000256" key="1">
    <source>
        <dbReference type="SAM" id="MobiDB-lite"/>
    </source>
</evidence>
<feature type="non-terminal residue" evidence="2">
    <location>
        <position position="75"/>
    </location>
</feature>
<reference evidence="2 3" key="1">
    <citation type="submission" date="2019-04" db="EMBL/GenBank/DDBJ databases">
        <title>Aspergillus burnettii sp. nov., novel species from soil in southeast Queensland.</title>
        <authorList>
            <person name="Gilchrist C.L.M."/>
            <person name="Pitt J.I."/>
            <person name="Lange L."/>
            <person name="Lacey H.J."/>
            <person name="Vuong D."/>
            <person name="Midgley D.J."/>
            <person name="Greenfield P."/>
            <person name="Bradbury M."/>
            <person name="Lacey E."/>
            <person name="Busk P.K."/>
            <person name="Pilgaard B."/>
            <person name="Chooi Y.H."/>
            <person name="Piggott A.M."/>
        </authorList>
    </citation>
    <scope>NUCLEOTIDE SEQUENCE [LARGE SCALE GENOMIC DNA]</scope>
    <source>
        <strain evidence="2 3">FRR 5400</strain>
    </source>
</reference>
<accession>A0A8H6E036</accession>
<dbReference type="AlphaFoldDB" id="A0A8H6E036"/>
<name>A0A8H6E036_PETAA</name>
<comment type="caution">
    <text evidence="2">The sequence shown here is derived from an EMBL/GenBank/DDBJ whole genome shotgun (WGS) entry which is preliminary data.</text>
</comment>
<feature type="region of interest" description="Disordered" evidence="1">
    <location>
        <begin position="24"/>
        <end position="75"/>
    </location>
</feature>
<dbReference type="Proteomes" id="UP000541154">
    <property type="component" value="Unassembled WGS sequence"/>
</dbReference>
<evidence type="ECO:0000313" key="3">
    <source>
        <dbReference type="Proteomes" id="UP000541154"/>
    </source>
</evidence>
<gene>
    <name evidence="2" type="ORF">ETB97_000628</name>
</gene>
<dbReference type="EMBL" id="SPNV01001092">
    <property type="protein sequence ID" value="KAF5854716.1"/>
    <property type="molecule type" value="Genomic_DNA"/>
</dbReference>
<protein>
    <submittedName>
        <fullName evidence="2">Uncharacterized protein</fullName>
    </submittedName>
</protein>
<proteinExistence type="predicted"/>
<evidence type="ECO:0000313" key="2">
    <source>
        <dbReference type="EMBL" id="KAF5854716.1"/>
    </source>
</evidence>
<feature type="compositionally biased region" description="Polar residues" evidence="1">
    <location>
        <begin position="42"/>
        <end position="58"/>
    </location>
</feature>